<evidence type="ECO:0000313" key="4">
    <source>
        <dbReference type="Proteomes" id="UP000241167"/>
    </source>
</evidence>
<dbReference type="PROSITE" id="PS51819">
    <property type="entry name" value="VOC"/>
    <property type="match status" value="1"/>
</dbReference>
<dbReference type="Gene3D" id="3.10.180.10">
    <property type="entry name" value="2,3-Dihydroxybiphenyl 1,2-Dioxygenase, domain 1"/>
    <property type="match status" value="1"/>
</dbReference>
<dbReference type="Pfam" id="PF00903">
    <property type="entry name" value="Glyoxalase"/>
    <property type="match status" value="1"/>
</dbReference>
<feature type="domain" description="VOC" evidence="2">
    <location>
        <begin position="3"/>
        <end position="110"/>
    </location>
</feature>
<evidence type="ECO:0000259" key="2">
    <source>
        <dbReference type="PROSITE" id="PS51819"/>
    </source>
</evidence>
<feature type="compositionally biased region" description="Polar residues" evidence="1">
    <location>
        <begin position="118"/>
        <end position="130"/>
    </location>
</feature>
<dbReference type="GO" id="GO:0051213">
    <property type="term" value="F:dioxygenase activity"/>
    <property type="evidence" value="ECO:0007669"/>
    <property type="project" value="UniProtKB-KW"/>
</dbReference>
<evidence type="ECO:0000313" key="3">
    <source>
        <dbReference type="EMBL" id="PSJ39805.1"/>
    </source>
</evidence>
<evidence type="ECO:0000256" key="1">
    <source>
        <dbReference type="SAM" id="MobiDB-lite"/>
    </source>
</evidence>
<sequence>MSRLNYVELPVRDVAAAQSFYEAAFGWTMTAFGPTYAATLTGDTDVGLQGDPAEATKAPLPVIEVDDLEAALSAVDQAGGTLTRPIFTFPGGRRFQFLDPAATRSPPSNRSRIRRAEQSTPAAQPPGSLS</sequence>
<dbReference type="OrthoDB" id="9792323at2"/>
<dbReference type="CDD" id="cd07247">
    <property type="entry name" value="SgaA_N_like"/>
    <property type="match status" value="1"/>
</dbReference>
<reference evidence="3 4" key="1">
    <citation type="submission" date="2018-03" db="EMBL/GenBank/DDBJ databases">
        <title>The draft genome of Sphingosinicella sp. GL-C-18.</title>
        <authorList>
            <person name="Liu L."/>
            <person name="Li L."/>
            <person name="Liang L."/>
            <person name="Zhang X."/>
            <person name="Wang T."/>
        </authorList>
    </citation>
    <scope>NUCLEOTIDE SEQUENCE [LARGE SCALE GENOMIC DNA]</scope>
    <source>
        <strain evidence="3 4">GL-C-18</strain>
    </source>
</reference>
<dbReference type="SUPFAM" id="SSF54593">
    <property type="entry name" value="Glyoxalase/Bleomycin resistance protein/Dihydroxybiphenyl dioxygenase"/>
    <property type="match status" value="1"/>
</dbReference>
<dbReference type="InterPro" id="IPR052164">
    <property type="entry name" value="Anthracycline_SecMetBiosynth"/>
</dbReference>
<comment type="caution">
    <text evidence="3">The sequence shown here is derived from an EMBL/GenBank/DDBJ whole genome shotgun (WGS) entry which is preliminary data.</text>
</comment>
<keyword evidence="3" id="KW-0223">Dioxygenase</keyword>
<proteinExistence type="predicted"/>
<keyword evidence="3" id="KW-0560">Oxidoreductase</keyword>
<feature type="region of interest" description="Disordered" evidence="1">
    <location>
        <begin position="97"/>
        <end position="130"/>
    </location>
</feature>
<protein>
    <submittedName>
        <fullName evidence="3">Glyoxalase/bleomycin resistance/extradiol dioxygenase family protein</fullName>
    </submittedName>
</protein>
<accession>A0A2P7QPA6</accession>
<dbReference type="InterPro" id="IPR004360">
    <property type="entry name" value="Glyas_Fos-R_dOase_dom"/>
</dbReference>
<keyword evidence="4" id="KW-1185">Reference proteome</keyword>
<dbReference type="RefSeq" id="WP_106513700.1">
    <property type="nucleotide sequence ID" value="NZ_PXYI01000004.1"/>
</dbReference>
<gene>
    <name evidence="3" type="ORF">C7I55_14625</name>
</gene>
<dbReference type="Proteomes" id="UP000241167">
    <property type="component" value="Unassembled WGS sequence"/>
</dbReference>
<dbReference type="AlphaFoldDB" id="A0A2P7QPA6"/>
<organism evidence="3 4">
    <name type="scientific">Allosphingosinicella deserti</name>
    <dbReference type="NCBI Taxonomy" id="2116704"/>
    <lineage>
        <taxon>Bacteria</taxon>
        <taxon>Pseudomonadati</taxon>
        <taxon>Pseudomonadota</taxon>
        <taxon>Alphaproteobacteria</taxon>
        <taxon>Sphingomonadales</taxon>
        <taxon>Sphingomonadaceae</taxon>
        <taxon>Allosphingosinicella</taxon>
    </lineage>
</organism>
<dbReference type="PANTHER" id="PTHR33993:SF1">
    <property type="entry name" value="GLYOXALASE FAMILY PROTEIN"/>
    <property type="match status" value="1"/>
</dbReference>
<dbReference type="PANTHER" id="PTHR33993">
    <property type="entry name" value="GLYOXALASE-RELATED"/>
    <property type="match status" value="1"/>
</dbReference>
<dbReference type="InterPro" id="IPR037523">
    <property type="entry name" value="VOC_core"/>
</dbReference>
<dbReference type="EMBL" id="PXYI01000004">
    <property type="protein sequence ID" value="PSJ39805.1"/>
    <property type="molecule type" value="Genomic_DNA"/>
</dbReference>
<dbReference type="InterPro" id="IPR029068">
    <property type="entry name" value="Glyas_Bleomycin-R_OHBP_Dase"/>
</dbReference>
<name>A0A2P7QPA6_9SPHN</name>